<dbReference type="SUPFAM" id="SSF52540">
    <property type="entry name" value="P-loop containing nucleoside triphosphate hydrolases"/>
    <property type="match status" value="1"/>
</dbReference>
<dbReference type="Pfam" id="PF24883">
    <property type="entry name" value="NPHP3_N"/>
    <property type="match status" value="1"/>
</dbReference>
<dbReference type="Gene3D" id="3.40.50.300">
    <property type="entry name" value="P-loop containing nucleotide triphosphate hydrolases"/>
    <property type="match status" value="1"/>
</dbReference>
<evidence type="ECO:0000259" key="2">
    <source>
        <dbReference type="Pfam" id="PF24809"/>
    </source>
</evidence>
<gene>
    <name evidence="4" type="ORF">LshimejAT787_0604190</name>
</gene>
<dbReference type="OrthoDB" id="7464126at2759"/>
<evidence type="ECO:0008006" key="6">
    <source>
        <dbReference type="Google" id="ProtNLM"/>
    </source>
</evidence>
<feature type="domain" description="Nephrocystin 3-like N-terminal" evidence="3">
    <location>
        <begin position="257"/>
        <end position="434"/>
    </location>
</feature>
<feature type="domain" description="DUF7708" evidence="2">
    <location>
        <begin position="83"/>
        <end position="212"/>
    </location>
</feature>
<keyword evidence="1" id="KW-0677">Repeat</keyword>
<sequence>MAACTAQGAFERARNTYIELLTAKERARIEAPTSLFELLQQAQAIGSTLEHDQKRTTDRILRGVGDAASMLKPFESLLAAACKMSPAGGDLIWSSVSFILDMVRNNVEAFDQVLGFFVNMAQEMEYVKTLEVAFNDAPLVMSVVEALYVAIIDFWVKAVKHYRPKVSKRARIISGFTTLISSSYMAQKFQILEAEILKQKSRLHQVASAQHYANSASFHLQNEQQLRSARQARLVGWINAPSYEADFRLADSRRHPGTCDWIRKKKEYMQWTERTTAPFLVIYGIPGAGKTILSSWLINQARLHPRNLGDECVVLYHYFKASDDTKRTPVAALRSLVDQLYNQLHLRRHSLLSSLESDLEVCSAKNHKNFVDLWALFSSFILRLSQLRQPENPPSATIILDAMDECKGSKPLIRELQKLVHTAVGAVKVVVTARKSGDHVDEFACMSLLRPLILEISRDDVKHDIASFTRHKIGKIERLRGAQHESLRNSVIAELGKVDNHHGMFLWTYLMCKEVKRQLYVADIWRLLQNLPKGLDAMYARICRGLAENEHHRDFGRSVLQWIVASSRPLRFAELEQALRTMHAGTDGASDTSGFFDDNDTYDEGYGLGLLWSRKDIVKACGELVTYTGLDEGDMIGLIHLSARQFLSGDPSQLRLPPDLAPSLESISTFLIDIPRAECMMGTTCLEYLLTGSLHSDKYFAHPLGLERSADRPSKQGLAKRYPLFQYAVICWPEYVLDVLQTIPDDHDVRPLVTKVSSFIVHSFSIMWLEDYVRELGTEFSFYTAQRFSQLPSPTVPSEFTRWAKQTVRVLDDYAQTLSRQPQMIRICFPTPASNLMNARHPRSQVVLTASPDTSNSDTLPMSTSPTIPPLEKGPRMWLHYDPITDSLFAVDGYSDAIRLKRQIMKTGMRLRPALEAAEQGANAFHLRSAVVSTRAGFIAVTFLPLRGGSGIERLYRTVCWSLITSGTLSSASEWAEVAFIDRVETHNTNIFENRDFNGSNANIVAFGRDNTLITPGGIWNLLTEERTDGPASIYSPDPALGVTNTCFSGDGGRVARVNRKTEEEILEVEVLDISAQLYLLNFSHSGEKIVLVKQHAEDIPLSVSQRRLTFSFLCFIVDIKRSIELCVPYPISALKFPQFTKDEDKLAACIPGLGETTSEHIFESAAGGASIVVWTLVKDTQGSYLDRATMAYLFKDWISEFTFCLTPPRTKTLDADAIIVHRNGTVHRRPIDLEWLSSEEDKLRLSRNLDLAGGYATAEIVQNGNLLGVIMCSDESGERPVLALEVWSLASSKPTQLSSAREDLIASDTCFGFSLSPTGRYLVAKAQVFHVSRDGLHAVVFPFATEQFVDAVFTTDDTRVGCLYTEGCCCMLSVFDIDAEQQLALRASVRIGDIPDPQDPDFIPQPLQFNLAFNDQDSDLLAVSYDNMMESTETFLLKVVGDSLVRSDVNDQHLPGLQFSACGNYFYNSNRQYAGDVEWPELHRLADVTTAVLPEARVQHPTILRAGFCYICAPHMFRLRESGTGAMILYHKLVTDDEATSRSRVICVVPDRLIVDQELPLFLVWPEENHDDGMAELKLVIVSEGVPTVINTGIRSGEVMKEDEWSASSYAG</sequence>
<dbReference type="PANTHER" id="PTHR10039:SF14">
    <property type="entry name" value="NACHT DOMAIN-CONTAINING PROTEIN"/>
    <property type="match status" value="1"/>
</dbReference>
<evidence type="ECO:0000313" key="4">
    <source>
        <dbReference type="EMBL" id="GLB39257.1"/>
    </source>
</evidence>
<protein>
    <recommendedName>
        <fullName evidence="6">NACHT domain-containing protein</fullName>
    </recommendedName>
</protein>
<dbReference type="PANTHER" id="PTHR10039">
    <property type="entry name" value="AMELOGENIN"/>
    <property type="match status" value="1"/>
</dbReference>
<proteinExistence type="predicted"/>
<accession>A0A9P3PPZ1</accession>
<dbReference type="EMBL" id="BRPK01000006">
    <property type="protein sequence ID" value="GLB39257.1"/>
    <property type="molecule type" value="Genomic_DNA"/>
</dbReference>
<organism evidence="4 5">
    <name type="scientific">Lyophyllum shimeji</name>
    <name type="common">Hon-shimeji</name>
    <name type="synonym">Tricholoma shimeji</name>
    <dbReference type="NCBI Taxonomy" id="47721"/>
    <lineage>
        <taxon>Eukaryota</taxon>
        <taxon>Fungi</taxon>
        <taxon>Dikarya</taxon>
        <taxon>Basidiomycota</taxon>
        <taxon>Agaricomycotina</taxon>
        <taxon>Agaricomycetes</taxon>
        <taxon>Agaricomycetidae</taxon>
        <taxon>Agaricales</taxon>
        <taxon>Tricholomatineae</taxon>
        <taxon>Lyophyllaceae</taxon>
        <taxon>Lyophyllum</taxon>
    </lineage>
</organism>
<dbReference type="InterPro" id="IPR056884">
    <property type="entry name" value="NPHP3-like_N"/>
</dbReference>
<name>A0A9P3PPZ1_LYOSH</name>
<dbReference type="InterPro" id="IPR027417">
    <property type="entry name" value="P-loop_NTPase"/>
</dbReference>
<evidence type="ECO:0000256" key="1">
    <source>
        <dbReference type="ARBA" id="ARBA00022737"/>
    </source>
</evidence>
<evidence type="ECO:0000259" key="3">
    <source>
        <dbReference type="Pfam" id="PF24883"/>
    </source>
</evidence>
<evidence type="ECO:0000313" key="5">
    <source>
        <dbReference type="Proteomes" id="UP001063166"/>
    </source>
</evidence>
<dbReference type="Pfam" id="PF24809">
    <property type="entry name" value="DUF7708"/>
    <property type="match status" value="1"/>
</dbReference>
<keyword evidence="5" id="KW-1185">Reference proteome</keyword>
<reference evidence="4" key="1">
    <citation type="submission" date="2022-07" db="EMBL/GenBank/DDBJ databases">
        <title>The genome of Lyophyllum shimeji provides insight into the initial evolution of ectomycorrhizal fungal genome.</title>
        <authorList>
            <person name="Kobayashi Y."/>
            <person name="Shibata T."/>
            <person name="Hirakawa H."/>
            <person name="Shigenobu S."/>
            <person name="Nishiyama T."/>
            <person name="Yamada A."/>
            <person name="Hasebe M."/>
            <person name="Kawaguchi M."/>
        </authorList>
    </citation>
    <scope>NUCLEOTIDE SEQUENCE</scope>
    <source>
        <strain evidence="4">AT787</strain>
    </source>
</reference>
<comment type="caution">
    <text evidence="4">The sequence shown here is derived from an EMBL/GenBank/DDBJ whole genome shotgun (WGS) entry which is preliminary data.</text>
</comment>
<dbReference type="InterPro" id="IPR056125">
    <property type="entry name" value="DUF7708"/>
</dbReference>
<dbReference type="Proteomes" id="UP001063166">
    <property type="component" value="Unassembled WGS sequence"/>
</dbReference>